<dbReference type="EMBL" id="BBYR01000021">
    <property type="protein sequence ID" value="GAP35374.1"/>
    <property type="molecule type" value="Genomic_DNA"/>
</dbReference>
<feature type="compositionally biased region" description="Basic residues" evidence="1">
    <location>
        <begin position="36"/>
        <end position="49"/>
    </location>
</feature>
<evidence type="ECO:0000313" key="2">
    <source>
        <dbReference type="EMBL" id="GAP35374.1"/>
    </source>
</evidence>
<dbReference type="STRING" id="1547922.ISF6_1145"/>
<feature type="compositionally biased region" description="Basic and acidic residues" evidence="1">
    <location>
        <begin position="12"/>
        <end position="21"/>
    </location>
</feature>
<feature type="region of interest" description="Disordered" evidence="1">
    <location>
        <begin position="1"/>
        <end position="76"/>
    </location>
</feature>
<comment type="caution">
    <text evidence="2">The sequence shown here is derived from an EMBL/GenBank/DDBJ whole genome shotgun (WGS) entry which is preliminary data.</text>
</comment>
<proteinExistence type="predicted"/>
<gene>
    <name evidence="2" type="ORF">ISF6_1145</name>
</gene>
<keyword evidence="3" id="KW-1185">Reference proteome</keyword>
<evidence type="ECO:0000313" key="3">
    <source>
        <dbReference type="Proteomes" id="UP000037660"/>
    </source>
</evidence>
<dbReference type="AlphaFoldDB" id="A0A0K8NYK0"/>
<dbReference type="Proteomes" id="UP000037660">
    <property type="component" value="Unassembled WGS sequence"/>
</dbReference>
<evidence type="ECO:0000256" key="1">
    <source>
        <dbReference type="SAM" id="MobiDB-lite"/>
    </source>
</evidence>
<reference evidence="2 3" key="2">
    <citation type="journal article" date="2016" name="Science">
        <title>A bacterium that degrades and assimilates poly(ethylene terephthalate).</title>
        <authorList>
            <person name="Yoshida S."/>
            <person name="Hiraga K."/>
            <person name="Takehana T."/>
            <person name="Taniguchi I."/>
            <person name="Yamaji H."/>
            <person name="Maeda Y."/>
            <person name="Toyohara K."/>
            <person name="Miyamoto K."/>
            <person name="Kimura Y."/>
            <person name="Oda K."/>
        </authorList>
    </citation>
    <scope>NUCLEOTIDE SEQUENCE [LARGE SCALE GENOMIC DNA]</scope>
    <source>
        <strain evidence="3">NBRC 110686 / TISTR 2288 / 201-F6</strain>
    </source>
</reference>
<organism evidence="2 3">
    <name type="scientific">Piscinibacter sakaiensis</name>
    <name type="common">Ideonella sakaiensis</name>
    <dbReference type="NCBI Taxonomy" id="1547922"/>
    <lineage>
        <taxon>Bacteria</taxon>
        <taxon>Pseudomonadati</taxon>
        <taxon>Pseudomonadota</taxon>
        <taxon>Betaproteobacteria</taxon>
        <taxon>Burkholderiales</taxon>
        <taxon>Sphaerotilaceae</taxon>
        <taxon>Piscinibacter</taxon>
    </lineage>
</organism>
<protein>
    <submittedName>
        <fullName evidence="2">Uncharacterized protein</fullName>
    </submittedName>
</protein>
<reference evidence="3" key="1">
    <citation type="submission" date="2015-07" db="EMBL/GenBank/DDBJ databases">
        <title>Discovery of a poly(ethylene terephthalate assimilation.</title>
        <authorList>
            <person name="Yoshida S."/>
            <person name="Hiraga K."/>
            <person name="Takehana T."/>
            <person name="Taniguchi I."/>
            <person name="Yamaji H."/>
            <person name="Maeda Y."/>
            <person name="Toyohara K."/>
            <person name="Miyamoto K."/>
            <person name="Kimura Y."/>
            <person name="Oda K."/>
        </authorList>
    </citation>
    <scope>NUCLEOTIDE SEQUENCE [LARGE SCALE GENOMIC DNA]</scope>
    <source>
        <strain evidence="3">NBRC 110686 / TISTR 2288 / 201-F6</strain>
    </source>
</reference>
<accession>A0A0K8NYK0</accession>
<name>A0A0K8NYK0_PISS1</name>
<sequence>MGTRRGPTSRLDLSRAAEDPKPGPGPGPRGPAGARVRVRPPGRPRRAGRARGPAGPATAQDSSKAASGRPCWHRGLRGLSFRTPFHCGVPR</sequence>